<feature type="compositionally biased region" description="Low complexity" evidence="1">
    <location>
        <begin position="1"/>
        <end position="22"/>
    </location>
</feature>
<evidence type="ECO:0000313" key="3">
    <source>
        <dbReference type="Proteomes" id="UP001189429"/>
    </source>
</evidence>
<feature type="region of interest" description="Disordered" evidence="1">
    <location>
        <begin position="71"/>
        <end position="117"/>
    </location>
</feature>
<evidence type="ECO:0000256" key="1">
    <source>
        <dbReference type="SAM" id="MobiDB-lite"/>
    </source>
</evidence>
<organism evidence="2 3">
    <name type="scientific">Prorocentrum cordatum</name>
    <dbReference type="NCBI Taxonomy" id="2364126"/>
    <lineage>
        <taxon>Eukaryota</taxon>
        <taxon>Sar</taxon>
        <taxon>Alveolata</taxon>
        <taxon>Dinophyceae</taxon>
        <taxon>Prorocentrales</taxon>
        <taxon>Prorocentraceae</taxon>
        <taxon>Prorocentrum</taxon>
    </lineage>
</organism>
<dbReference type="EMBL" id="CAUYUJ010014994">
    <property type="protein sequence ID" value="CAK0848620.1"/>
    <property type="molecule type" value="Genomic_DNA"/>
</dbReference>
<reference evidence="2" key="1">
    <citation type="submission" date="2023-10" db="EMBL/GenBank/DDBJ databases">
        <authorList>
            <person name="Chen Y."/>
            <person name="Shah S."/>
            <person name="Dougan E. K."/>
            <person name="Thang M."/>
            <person name="Chan C."/>
        </authorList>
    </citation>
    <scope>NUCLEOTIDE SEQUENCE [LARGE SCALE GENOMIC DNA]</scope>
</reference>
<protein>
    <recommendedName>
        <fullName evidence="4">C3H1-type domain-containing protein</fullName>
    </recommendedName>
</protein>
<feature type="compositionally biased region" description="Low complexity" evidence="1">
    <location>
        <begin position="94"/>
        <end position="117"/>
    </location>
</feature>
<name>A0ABN9TR65_9DINO</name>
<evidence type="ECO:0000313" key="2">
    <source>
        <dbReference type="EMBL" id="CAK0848620.1"/>
    </source>
</evidence>
<comment type="caution">
    <text evidence="2">The sequence shown here is derived from an EMBL/GenBank/DDBJ whole genome shotgun (WGS) entry which is preliminary data.</text>
</comment>
<feature type="region of interest" description="Disordered" evidence="1">
    <location>
        <begin position="323"/>
        <end position="353"/>
    </location>
</feature>
<proteinExistence type="predicted"/>
<sequence length="353" mass="35926">MSQLFAAHAGPAAAGSAPAGLPEIEYPSPLSALPDEPLPFLVKNTFVVPAHLEPSSLLGSSVFAPRAARSCPSSGCPGARGPGGGSQGEEEEAPATSSASRSTSAGASSRASSAAPPGALPQFACPAPEFTVRNTFIDTVAGRLSSMVDGALAERRARSCPSSGFGLPDAWVALSEVAARLEADAGGAEEDEFVPTPAVCSQRAEEDEDGFLPAPVAFMSRAEDEAWDSPVAPALWAPLSFMPPPPPVAPPPAALVAEAAPAPSAPATAPLGSPECPTVGSALHCQGACRPCAHAFTKGCANGVGCQFCHLCEPGELKRRQRERRIQLARQKPSEPRAEAGGSARGRRGGKRA</sequence>
<keyword evidence="3" id="KW-1185">Reference proteome</keyword>
<gene>
    <name evidence="2" type="ORF">PCOR1329_LOCUS41512</name>
</gene>
<feature type="region of interest" description="Disordered" evidence="1">
    <location>
        <begin position="1"/>
        <end position="23"/>
    </location>
</feature>
<feature type="compositionally biased region" description="Gly residues" evidence="1">
    <location>
        <begin position="78"/>
        <end position="87"/>
    </location>
</feature>
<evidence type="ECO:0008006" key="4">
    <source>
        <dbReference type="Google" id="ProtNLM"/>
    </source>
</evidence>
<dbReference type="Proteomes" id="UP001189429">
    <property type="component" value="Unassembled WGS sequence"/>
</dbReference>
<accession>A0ABN9TR65</accession>